<dbReference type="AlphaFoldDB" id="A0A8T0JBH1"/>
<evidence type="ECO:0000313" key="2">
    <source>
        <dbReference type="EMBL" id="KAG0592188.1"/>
    </source>
</evidence>
<comment type="caution">
    <text evidence="2">The sequence shown here is derived from an EMBL/GenBank/DDBJ whole genome shotgun (WGS) entry which is preliminary data.</text>
</comment>
<keyword evidence="3" id="KW-1185">Reference proteome</keyword>
<evidence type="ECO:0000256" key="1">
    <source>
        <dbReference type="SAM" id="Phobius"/>
    </source>
</evidence>
<keyword evidence="1" id="KW-0472">Membrane</keyword>
<reference evidence="2" key="1">
    <citation type="submission" date="2020-06" db="EMBL/GenBank/DDBJ databases">
        <title>WGS assembly of Ceratodon purpureus strain R40.</title>
        <authorList>
            <person name="Carey S.B."/>
            <person name="Jenkins J."/>
            <person name="Shu S."/>
            <person name="Lovell J.T."/>
            <person name="Sreedasyam A."/>
            <person name="Maumus F."/>
            <person name="Tiley G.P."/>
            <person name="Fernandez-Pozo N."/>
            <person name="Barry K."/>
            <person name="Chen C."/>
            <person name="Wang M."/>
            <person name="Lipzen A."/>
            <person name="Daum C."/>
            <person name="Saski C.A."/>
            <person name="Payton A.C."/>
            <person name="Mcbreen J.C."/>
            <person name="Conrad R.E."/>
            <person name="Kollar L.M."/>
            <person name="Olsson S."/>
            <person name="Huttunen S."/>
            <person name="Landis J.B."/>
            <person name="Wickett N.J."/>
            <person name="Johnson M.G."/>
            <person name="Rensing S.A."/>
            <person name="Grimwood J."/>
            <person name="Schmutz J."/>
            <person name="Mcdaniel S.F."/>
        </authorList>
    </citation>
    <scope>NUCLEOTIDE SEQUENCE</scope>
    <source>
        <strain evidence="2">R40</strain>
    </source>
</reference>
<proteinExistence type="predicted"/>
<keyword evidence="1" id="KW-0812">Transmembrane</keyword>
<dbReference type="EMBL" id="CM026421">
    <property type="protein sequence ID" value="KAG0592188.1"/>
    <property type="molecule type" value="Genomic_DNA"/>
</dbReference>
<dbReference type="Proteomes" id="UP000822688">
    <property type="component" value="Chromosome 1"/>
</dbReference>
<name>A0A8T0JBH1_CERPU</name>
<evidence type="ECO:0000313" key="3">
    <source>
        <dbReference type="Proteomes" id="UP000822688"/>
    </source>
</evidence>
<organism evidence="2 3">
    <name type="scientific">Ceratodon purpureus</name>
    <name type="common">Fire moss</name>
    <name type="synonym">Dicranum purpureum</name>
    <dbReference type="NCBI Taxonomy" id="3225"/>
    <lineage>
        <taxon>Eukaryota</taxon>
        <taxon>Viridiplantae</taxon>
        <taxon>Streptophyta</taxon>
        <taxon>Embryophyta</taxon>
        <taxon>Bryophyta</taxon>
        <taxon>Bryophytina</taxon>
        <taxon>Bryopsida</taxon>
        <taxon>Dicranidae</taxon>
        <taxon>Pseudoditrichales</taxon>
        <taxon>Ditrichaceae</taxon>
        <taxon>Ceratodon</taxon>
    </lineage>
</organism>
<keyword evidence="1" id="KW-1133">Transmembrane helix</keyword>
<sequence>MTPGSLGYQPPGMRYNLSRDKSWSSVCEVVRFALALIFGVMGITIPSFRLSAGRKPGSERRPGFAGRQPECFGGIRASAPQCASESTRIPRSLCLYQGFSLGYSSFSGCGRCQIPEHAGRKQAFADAERGFGGGDLGFERAGPDSGGSYHGFDLLQALNGGGAGSFLLCSFEVRDCRLLGFGGLLQVYYDRAICLTRFGGEFV</sequence>
<gene>
    <name evidence="2" type="ORF">KC19_1G232200</name>
</gene>
<feature type="transmembrane region" description="Helical" evidence="1">
    <location>
        <begin position="29"/>
        <end position="52"/>
    </location>
</feature>
<protein>
    <submittedName>
        <fullName evidence="2">Uncharacterized protein</fullName>
    </submittedName>
</protein>
<accession>A0A8T0JBH1</accession>